<sequence>MKYHERFTIGRLLSSFPKHLCLLGH</sequence>
<reference evidence="1" key="1">
    <citation type="submission" date="2018-02" db="EMBL/GenBank/DDBJ databases">
        <title>Rhizophora mucronata_Transcriptome.</title>
        <authorList>
            <person name="Meera S.P."/>
            <person name="Sreeshan A."/>
            <person name="Augustine A."/>
        </authorList>
    </citation>
    <scope>NUCLEOTIDE SEQUENCE</scope>
    <source>
        <tissue evidence="1">Leaf</tissue>
    </source>
</reference>
<accession>A0A2P2PUC3</accession>
<dbReference type="EMBL" id="GGEC01077821">
    <property type="protein sequence ID" value="MBX58305.1"/>
    <property type="molecule type" value="Transcribed_RNA"/>
</dbReference>
<organism evidence="1">
    <name type="scientific">Rhizophora mucronata</name>
    <name type="common">Asiatic mangrove</name>
    <dbReference type="NCBI Taxonomy" id="61149"/>
    <lineage>
        <taxon>Eukaryota</taxon>
        <taxon>Viridiplantae</taxon>
        <taxon>Streptophyta</taxon>
        <taxon>Embryophyta</taxon>
        <taxon>Tracheophyta</taxon>
        <taxon>Spermatophyta</taxon>
        <taxon>Magnoliopsida</taxon>
        <taxon>eudicotyledons</taxon>
        <taxon>Gunneridae</taxon>
        <taxon>Pentapetalae</taxon>
        <taxon>rosids</taxon>
        <taxon>fabids</taxon>
        <taxon>Malpighiales</taxon>
        <taxon>Rhizophoraceae</taxon>
        <taxon>Rhizophora</taxon>
    </lineage>
</organism>
<evidence type="ECO:0000313" key="1">
    <source>
        <dbReference type="EMBL" id="MBX58305.1"/>
    </source>
</evidence>
<protein>
    <submittedName>
        <fullName evidence="1">Uncharacterized protein</fullName>
    </submittedName>
</protein>
<name>A0A2P2PUC3_RHIMU</name>
<proteinExistence type="predicted"/>
<dbReference type="AlphaFoldDB" id="A0A2P2PUC3"/>